<evidence type="ECO:0000313" key="9">
    <source>
        <dbReference type="EMBL" id="MDC4182137.1"/>
    </source>
</evidence>
<name>A0ABT5GBM7_9MOLU</name>
<dbReference type="PANTHER" id="PTHR43707">
    <property type="entry name" value="HISTIDYL-TRNA SYNTHETASE"/>
    <property type="match status" value="1"/>
</dbReference>
<dbReference type="Gene3D" id="3.30.930.10">
    <property type="entry name" value="Bira Bifunctional Protein, Domain 2"/>
    <property type="match status" value="1"/>
</dbReference>
<dbReference type="PANTHER" id="PTHR43707:SF1">
    <property type="entry name" value="HISTIDINE--TRNA LIGASE, MITOCHONDRIAL-RELATED"/>
    <property type="match status" value="1"/>
</dbReference>
<evidence type="ECO:0000256" key="2">
    <source>
        <dbReference type="ARBA" id="ARBA00022490"/>
    </source>
</evidence>
<comment type="subunit">
    <text evidence="7">Homodimer.</text>
</comment>
<organism evidence="9 10">
    <name type="scientific">Mycoplasma bradburyae</name>
    <dbReference type="NCBI Taxonomy" id="2963128"/>
    <lineage>
        <taxon>Bacteria</taxon>
        <taxon>Bacillati</taxon>
        <taxon>Mycoplasmatota</taxon>
        <taxon>Mollicutes</taxon>
        <taxon>Mycoplasmataceae</taxon>
        <taxon>Mycoplasma</taxon>
    </lineage>
</organism>
<dbReference type="EMBL" id="JAJHZM010000013">
    <property type="protein sequence ID" value="MDC4182137.1"/>
    <property type="molecule type" value="Genomic_DNA"/>
</dbReference>
<dbReference type="NCBIfam" id="TIGR00442">
    <property type="entry name" value="hisS"/>
    <property type="match status" value="1"/>
</dbReference>
<dbReference type="CDD" id="cd00773">
    <property type="entry name" value="HisRS-like_core"/>
    <property type="match status" value="1"/>
</dbReference>
<evidence type="ECO:0000256" key="3">
    <source>
        <dbReference type="ARBA" id="ARBA00022741"/>
    </source>
</evidence>
<reference evidence="9" key="1">
    <citation type="submission" date="2021-11" db="EMBL/GenBank/DDBJ databases">
        <title>Description of Mycoplasma bradburyaesp. nov.from sea birds: a tribute to a great mycoplasmologist.</title>
        <authorList>
            <person name="Ramirez A.S."/>
            <person name="Poveda C."/>
            <person name="Suarez-Perez A."/>
            <person name="Rosales R.S."/>
            <person name="Dijkman R."/>
            <person name="Feberwee A."/>
            <person name="Spergser J."/>
            <person name="Szostak M.P."/>
            <person name="Ressel L."/>
            <person name="Calabuig P."/>
            <person name="Catania S."/>
            <person name="Gobbo F."/>
            <person name="Timofte D."/>
            <person name="Poveda J.B."/>
        </authorList>
    </citation>
    <scope>NUCLEOTIDE SEQUENCE [LARGE SCALE GENOMIC DNA]</scope>
    <source>
        <strain evidence="9">T158</strain>
    </source>
</reference>
<comment type="subcellular location">
    <subcellularLocation>
        <location evidence="7">Cytoplasm</location>
    </subcellularLocation>
</comment>
<dbReference type="InterPro" id="IPR045864">
    <property type="entry name" value="aa-tRNA-synth_II/BPL/LPL"/>
</dbReference>
<proteinExistence type="inferred from homology"/>
<keyword evidence="4 7" id="KW-0067">ATP-binding</keyword>
<keyword evidence="5 7" id="KW-0030">Aminoacyl-tRNA synthetase</keyword>
<evidence type="ECO:0000256" key="5">
    <source>
        <dbReference type="ARBA" id="ARBA00023146"/>
    </source>
</evidence>
<dbReference type="InterPro" id="IPR004516">
    <property type="entry name" value="HisRS/HisZ"/>
</dbReference>
<dbReference type="Pfam" id="PF03129">
    <property type="entry name" value="HGTP_anticodon"/>
    <property type="match status" value="1"/>
</dbReference>
<comment type="catalytic activity">
    <reaction evidence="6 7">
        <text>tRNA(His) + L-histidine + ATP = L-histidyl-tRNA(His) + AMP + diphosphate + H(+)</text>
        <dbReference type="Rhea" id="RHEA:17313"/>
        <dbReference type="Rhea" id="RHEA-COMP:9665"/>
        <dbReference type="Rhea" id="RHEA-COMP:9689"/>
        <dbReference type="ChEBI" id="CHEBI:15378"/>
        <dbReference type="ChEBI" id="CHEBI:30616"/>
        <dbReference type="ChEBI" id="CHEBI:33019"/>
        <dbReference type="ChEBI" id="CHEBI:57595"/>
        <dbReference type="ChEBI" id="CHEBI:78442"/>
        <dbReference type="ChEBI" id="CHEBI:78527"/>
        <dbReference type="ChEBI" id="CHEBI:456215"/>
        <dbReference type="EC" id="6.1.1.21"/>
    </reaction>
</comment>
<evidence type="ECO:0000313" key="10">
    <source>
        <dbReference type="Proteomes" id="UP001220940"/>
    </source>
</evidence>
<dbReference type="InterPro" id="IPR004154">
    <property type="entry name" value="Anticodon-bd"/>
</dbReference>
<dbReference type="InterPro" id="IPR036621">
    <property type="entry name" value="Anticodon-bd_dom_sf"/>
</dbReference>
<dbReference type="InterPro" id="IPR041715">
    <property type="entry name" value="HisRS-like_core"/>
</dbReference>
<dbReference type="SUPFAM" id="SSF55681">
    <property type="entry name" value="Class II aaRS and biotin synthetases"/>
    <property type="match status" value="1"/>
</dbReference>
<protein>
    <recommendedName>
        <fullName evidence="7">Histidine--tRNA ligase</fullName>
        <ecNumber evidence="7">6.1.1.21</ecNumber>
    </recommendedName>
    <alternativeName>
        <fullName evidence="7">Histidyl-tRNA synthetase</fullName>
        <shortName evidence="7">HisRS</shortName>
    </alternativeName>
</protein>
<dbReference type="InterPro" id="IPR006195">
    <property type="entry name" value="aa-tRNA-synth_II"/>
</dbReference>
<evidence type="ECO:0000256" key="7">
    <source>
        <dbReference type="HAMAP-Rule" id="MF_00127"/>
    </source>
</evidence>
<dbReference type="Proteomes" id="UP001220940">
    <property type="component" value="Unassembled WGS sequence"/>
</dbReference>
<keyword evidence="3 7" id="KW-0547">Nucleotide-binding</keyword>
<keyword evidence="7 9" id="KW-0436">Ligase</keyword>
<dbReference type="InterPro" id="IPR015807">
    <property type="entry name" value="His-tRNA-ligase"/>
</dbReference>
<evidence type="ECO:0000259" key="8">
    <source>
        <dbReference type="PROSITE" id="PS50862"/>
    </source>
</evidence>
<evidence type="ECO:0000256" key="4">
    <source>
        <dbReference type="ARBA" id="ARBA00022840"/>
    </source>
</evidence>
<dbReference type="HAMAP" id="MF_00127">
    <property type="entry name" value="His_tRNA_synth"/>
    <property type="match status" value="1"/>
</dbReference>
<dbReference type="RefSeq" id="WP_255034830.1">
    <property type="nucleotide sequence ID" value="NZ_CP101414.1"/>
</dbReference>
<evidence type="ECO:0000256" key="6">
    <source>
        <dbReference type="ARBA" id="ARBA00047639"/>
    </source>
</evidence>
<dbReference type="Pfam" id="PF13393">
    <property type="entry name" value="tRNA-synt_His"/>
    <property type="match status" value="1"/>
</dbReference>
<gene>
    <name evidence="7 9" type="primary">hisS</name>
    <name evidence="9" type="ORF">LNO68_02970</name>
</gene>
<dbReference type="PROSITE" id="PS50862">
    <property type="entry name" value="AA_TRNA_LIGASE_II"/>
    <property type="match status" value="1"/>
</dbReference>
<dbReference type="PIRSF" id="PIRSF001549">
    <property type="entry name" value="His-tRNA_synth"/>
    <property type="match status" value="1"/>
</dbReference>
<evidence type="ECO:0000256" key="1">
    <source>
        <dbReference type="ARBA" id="ARBA00008226"/>
    </source>
</evidence>
<keyword evidence="10" id="KW-1185">Reference proteome</keyword>
<keyword evidence="2 7" id="KW-0963">Cytoplasm</keyword>
<keyword evidence="7" id="KW-0648">Protein biosynthesis</keyword>
<dbReference type="SUPFAM" id="SSF52954">
    <property type="entry name" value="Class II aaRS ABD-related"/>
    <property type="match status" value="1"/>
</dbReference>
<feature type="domain" description="Aminoacyl-transfer RNA synthetases class-II family profile" evidence="8">
    <location>
        <begin position="1"/>
        <end position="321"/>
    </location>
</feature>
<dbReference type="GO" id="GO:0004821">
    <property type="term" value="F:histidine-tRNA ligase activity"/>
    <property type="evidence" value="ECO:0007669"/>
    <property type="project" value="UniProtKB-EC"/>
</dbReference>
<comment type="caution">
    <text evidence="9">The sequence shown here is derived from an EMBL/GenBank/DDBJ whole genome shotgun (WGS) entry which is preliminary data.</text>
</comment>
<sequence length="419" mass="49607">MNTKETKAVRGTIDWFDEDMILFSAITNKIIEIANQYAYERIKTPVFEHAELFNRNLEHSDIVKKELYQFNDLSQRLLALRPEGTASVMRAINEHKLLDKKALPLKLFYLEPMFRYERPQKGRMREFHQFGIELVGDLDSSDYLQTILFANKILNTFNLKCVLNINWIGNFDSRQKWVDHLNEYFKQYYDQLTELSQSRLGSYGVLRILDDKLESTKDFVKNAPGIEQFISQEEQQYFKNFLNQLDQLNIKYVVNKQLVRGLDYYSEVVFEFILDNQDKSQSTLLAGGCYQTLVKELTNKDHQAIGFALSIERFICYLDEEIKNNLFLQAKKDIYLVINLEEDKLIDTIKLTEQLRDKQLNVFFNPRLKKLDKAIKYALRAKYSHLIILGYNEWQKNTVTIKNLDNQEQQTIKLEDFIK</sequence>
<dbReference type="EC" id="6.1.1.21" evidence="7"/>
<dbReference type="Gene3D" id="3.40.50.800">
    <property type="entry name" value="Anticodon-binding domain"/>
    <property type="match status" value="1"/>
</dbReference>
<comment type="similarity">
    <text evidence="1 7">Belongs to the class-II aminoacyl-tRNA synthetase family.</text>
</comment>
<accession>A0ABT5GBM7</accession>